<proteinExistence type="predicted"/>
<reference evidence="3" key="1">
    <citation type="journal article" date="2019" name="Int. J. Syst. Evol. Microbiol.">
        <title>The Global Catalogue of Microorganisms (GCM) 10K type strain sequencing project: providing services to taxonomists for standard genome sequencing and annotation.</title>
        <authorList>
            <consortium name="The Broad Institute Genomics Platform"/>
            <consortium name="The Broad Institute Genome Sequencing Center for Infectious Disease"/>
            <person name="Wu L."/>
            <person name="Ma J."/>
        </authorList>
    </citation>
    <scope>NUCLEOTIDE SEQUENCE [LARGE SCALE GENOMIC DNA]</scope>
    <source>
        <strain evidence="3">JCM 17938</strain>
    </source>
</reference>
<dbReference type="InterPro" id="IPR045247">
    <property type="entry name" value="Oye-like"/>
</dbReference>
<dbReference type="EMBL" id="BAABHJ010000030">
    <property type="protein sequence ID" value="GAA4615565.1"/>
    <property type="molecule type" value="Genomic_DNA"/>
</dbReference>
<dbReference type="Pfam" id="PF00724">
    <property type="entry name" value="Oxidored_FMN"/>
    <property type="match status" value="1"/>
</dbReference>
<evidence type="ECO:0000313" key="3">
    <source>
        <dbReference type="Proteomes" id="UP001500212"/>
    </source>
</evidence>
<sequence>MTTTTEPADALLEPARLGGLVLPNRLVMAPMTRNRADADGVPGSLMATYYAQRAAAGLIVAEAATPNAVGLTYPNIPAIYGPAHVAGWRDVTDAVRAAGGRMFLQIQHGGRIGHPDNSGLHPIAPSPVPLPDPIYTPSGFQPAVTPREMTLDDVHRTVADFAAAARNAVDAGFDGVEVHSANGYLLHQYLSSATNRRTDAYGGPIENRIRFTVEVTRAVVDAIGPDRVGVRIAPGVTANAMYEDDVDELYPALVRALAEISPAYLHVVYADPDQDVFRAIRRLWPGTLIANPKLPEVTTGHVLHESARLVAAGADLIALGRPFLANPDLIERLRVGAPLNPIRDRHLMYTGDATGYIDYPTLEAAAQPA</sequence>
<dbReference type="InterPro" id="IPR001155">
    <property type="entry name" value="OxRdtase_FMN_N"/>
</dbReference>
<evidence type="ECO:0000313" key="2">
    <source>
        <dbReference type="EMBL" id="GAA4615565.1"/>
    </source>
</evidence>
<gene>
    <name evidence="2" type="ORF">GCM10023195_68660</name>
</gene>
<dbReference type="Gene3D" id="3.20.20.70">
    <property type="entry name" value="Aldolase class I"/>
    <property type="match status" value="1"/>
</dbReference>
<protein>
    <submittedName>
        <fullName evidence="2">Alkene reductase</fullName>
    </submittedName>
</protein>
<name>A0ABP8TV39_9ACTN</name>
<comment type="caution">
    <text evidence="2">The sequence shown here is derived from an EMBL/GenBank/DDBJ whole genome shotgun (WGS) entry which is preliminary data.</text>
</comment>
<dbReference type="PANTHER" id="PTHR22893">
    <property type="entry name" value="NADH OXIDOREDUCTASE-RELATED"/>
    <property type="match status" value="1"/>
</dbReference>
<dbReference type="InterPro" id="IPR013785">
    <property type="entry name" value="Aldolase_TIM"/>
</dbReference>
<dbReference type="PANTHER" id="PTHR22893:SF91">
    <property type="entry name" value="NADPH DEHYDROGENASE 2-RELATED"/>
    <property type="match status" value="1"/>
</dbReference>
<accession>A0ABP8TV39</accession>
<evidence type="ECO:0000259" key="1">
    <source>
        <dbReference type="Pfam" id="PF00724"/>
    </source>
</evidence>
<dbReference type="RefSeq" id="WP_345363900.1">
    <property type="nucleotide sequence ID" value="NZ_BAABHJ010000030.1"/>
</dbReference>
<organism evidence="2 3">
    <name type="scientific">Actinoallomurus liliacearum</name>
    <dbReference type="NCBI Taxonomy" id="1080073"/>
    <lineage>
        <taxon>Bacteria</taxon>
        <taxon>Bacillati</taxon>
        <taxon>Actinomycetota</taxon>
        <taxon>Actinomycetes</taxon>
        <taxon>Streptosporangiales</taxon>
        <taxon>Thermomonosporaceae</taxon>
        <taxon>Actinoallomurus</taxon>
    </lineage>
</organism>
<feature type="domain" description="NADH:flavin oxidoreductase/NADH oxidase N-terminal" evidence="1">
    <location>
        <begin position="11"/>
        <end position="339"/>
    </location>
</feature>
<dbReference type="CDD" id="cd02933">
    <property type="entry name" value="OYE_like_FMN"/>
    <property type="match status" value="1"/>
</dbReference>
<keyword evidence="3" id="KW-1185">Reference proteome</keyword>
<dbReference type="Proteomes" id="UP001500212">
    <property type="component" value="Unassembled WGS sequence"/>
</dbReference>
<dbReference type="SUPFAM" id="SSF51395">
    <property type="entry name" value="FMN-linked oxidoreductases"/>
    <property type="match status" value="1"/>
</dbReference>